<evidence type="ECO:0000313" key="1">
    <source>
        <dbReference type="EMBL" id="KAG0436481.1"/>
    </source>
</evidence>
<accession>A0AC60QMV6</accession>
<name>A0AC60QMV6_IXOPE</name>
<reference evidence="1 2" key="1">
    <citation type="journal article" date="2020" name="Cell">
        <title>Large-Scale Comparative Analyses of Tick Genomes Elucidate Their Genetic Diversity and Vector Capacities.</title>
        <authorList>
            <consortium name="Tick Genome and Microbiome Consortium (TIGMIC)"/>
            <person name="Jia N."/>
            <person name="Wang J."/>
            <person name="Shi W."/>
            <person name="Du L."/>
            <person name="Sun Y."/>
            <person name="Zhan W."/>
            <person name="Jiang J.F."/>
            <person name="Wang Q."/>
            <person name="Zhang B."/>
            <person name="Ji P."/>
            <person name="Bell-Sakyi L."/>
            <person name="Cui X.M."/>
            <person name="Yuan T.T."/>
            <person name="Jiang B.G."/>
            <person name="Yang W.F."/>
            <person name="Lam T.T."/>
            <person name="Chang Q.C."/>
            <person name="Ding S.J."/>
            <person name="Wang X.J."/>
            <person name="Zhu J.G."/>
            <person name="Ruan X.D."/>
            <person name="Zhao L."/>
            <person name="Wei J.T."/>
            <person name="Ye R.Z."/>
            <person name="Que T.C."/>
            <person name="Du C.H."/>
            <person name="Zhou Y.H."/>
            <person name="Cheng J.X."/>
            <person name="Dai P.F."/>
            <person name="Guo W.B."/>
            <person name="Han X.H."/>
            <person name="Huang E.J."/>
            <person name="Li L.F."/>
            <person name="Wei W."/>
            <person name="Gao Y.C."/>
            <person name="Liu J.Z."/>
            <person name="Shao H.Z."/>
            <person name="Wang X."/>
            <person name="Wang C.C."/>
            <person name="Yang T.C."/>
            <person name="Huo Q.B."/>
            <person name="Li W."/>
            <person name="Chen H.Y."/>
            <person name="Chen S.E."/>
            <person name="Zhou L.G."/>
            <person name="Ni X.B."/>
            <person name="Tian J.H."/>
            <person name="Sheng Y."/>
            <person name="Liu T."/>
            <person name="Pan Y.S."/>
            <person name="Xia L.Y."/>
            <person name="Li J."/>
            <person name="Zhao F."/>
            <person name="Cao W.C."/>
        </authorList>
    </citation>
    <scope>NUCLEOTIDE SEQUENCE [LARGE SCALE GENOMIC DNA]</scope>
    <source>
        <strain evidence="1">Iper-2018</strain>
    </source>
</reference>
<proteinExistence type="predicted"/>
<dbReference type="Proteomes" id="UP000805193">
    <property type="component" value="Unassembled WGS sequence"/>
</dbReference>
<sequence>MVRRLLARIDRNDTNLKIDLLDAIHFLAMSWDRVMSEVIANCVKELAFCGARDDGFCIEDDDEEFVSADYHLATSELCTLRDIIAEATSATVENDDDDEDDDTQGLGDDCGDRFAVTVGRSKAVRSPCVEVREQKQGEGPDGKDGQMTLAWVNPMILRRRSRRPRIPSVVEVSLFQRRMFGGSAGILLVFGSPRFFCPNSTTTGVSQEWKGALFKEV</sequence>
<protein>
    <submittedName>
        <fullName evidence="1">Uncharacterized protein</fullName>
    </submittedName>
</protein>
<evidence type="ECO:0000313" key="2">
    <source>
        <dbReference type="Proteomes" id="UP000805193"/>
    </source>
</evidence>
<dbReference type="EMBL" id="JABSTQ010006926">
    <property type="protein sequence ID" value="KAG0436481.1"/>
    <property type="molecule type" value="Genomic_DNA"/>
</dbReference>
<keyword evidence="2" id="KW-1185">Reference proteome</keyword>
<organism evidence="1 2">
    <name type="scientific">Ixodes persulcatus</name>
    <name type="common">Taiga tick</name>
    <dbReference type="NCBI Taxonomy" id="34615"/>
    <lineage>
        <taxon>Eukaryota</taxon>
        <taxon>Metazoa</taxon>
        <taxon>Ecdysozoa</taxon>
        <taxon>Arthropoda</taxon>
        <taxon>Chelicerata</taxon>
        <taxon>Arachnida</taxon>
        <taxon>Acari</taxon>
        <taxon>Parasitiformes</taxon>
        <taxon>Ixodida</taxon>
        <taxon>Ixodoidea</taxon>
        <taxon>Ixodidae</taxon>
        <taxon>Ixodinae</taxon>
        <taxon>Ixodes</taxon>
    </lineage>
</organism>
<comment type="caution">
    <text evidence="1">The sequence shown here is derived from an EMBL/GenBank/DDBJ whole genome shotgun (WGS) entry which is preliminary data.</text>
</comment>
<gene>
    <name evidence="1" type="ORF">HPB47_017925</name>
</gene>